<comment type="cofactor">
    <cofactor evidence="1">
        <name>Mg(2+)</name>
        <dbReference type="ChEBI" id="CHEBI:18420"/>
    </cofactor>
</comment>
<name>A0ABU5E0Y9_9PROT</name>
<keyword evidence="7 11" id="KW-0274">FAD</keyword>
<keyword evidence="6 11" id="KW-0479">Metal-binding</keyword>
<dbReference type="EMBL" id="JAXCLX010000002">
    <property type="protein sequence ID" value="MDY0873210.1"/>
    <property type="molecule type" value="Genomic_DNA"/>
</dbReference>
<accession>A0ABU5E0Y9</accession>
<dbReference type="EC" id="2.7.1.180" evidence="2 11"/>
<organism evidence="13 14">
    <name type="scientific">Dongia rigui</name>
    <dbReference type="NCBI Taxonomy" id="940149"/>
    <lineage>
        <taxon>Bacteria</taxon>
        <taxon>Pseudomonadati</taxon>
        <taxon>Pseudomonadota</taxon>
        <taxon>Alphaproteobacteria</taxon>
        <taxon>Rhodospirillales</taxon>
        <taxon>Dongiaceae</taxon>
        <taxon>Dongia</taxon>
    </lineage>
</organism>
<dbReference type="GO" id="GO:0016740">
    <property type="term" value="F:transferase activity"/>
    <property type="evidence" value="ECO:0007669"/>
    <property type="project" value="UniProtKB-KW"/>
</dbReference>
<dbReference type="InterPro" id="IPR003374">
    <property type="entry name" value="ApbE-like_sf"/>
</dbReference>
<evidence type="ECO:0000313" key="14">
    <source>
        <dbReference type="Proteomes" id="UP001271769"/>
    </source>
</evidence>
<dbReference type="SUPFAM" id="SSF143631">
    <property type="entry name" value="ApbE-like"/>
    <property type="match status" value="1"/>
</dbReference>
<comment type="similarity">
    <text evidence="11">Belongs to the ApbE family.</text>
</comment>
<keyword evidence="4 11" id="KW-0285">Flavoprotein</keyword>
<dbReference type="PIRSF" id="PIRSF006268">
    <property type="entry name" value="ApbE"/>
    <property type="match status" value="1"/>
</dbReference>
<feature type="chain" id="PRO_5046433428" description="FAD:protein FMN transferase" evidence="12">
    <location>
        <begin position="30"/>
        <end position="330"/>
    </location>
</feature>
<evidence type="ECO:0000256" key="3">
    <source>
        <dbReference type="ARBA" id="ARBA00016337"/>
    </source>
</evidence>
<reference evidence="13 14" key="1">
    <citation type="journal article" date="2013" name="Antonie Van Leeuwenhoek">
        <title>Dongia rigui sp. nov., isolated from freshwater of a large wetland in Korea.</title>
        <authorList>
            <person name="Baik K.S."/>
            <person name="Hwang Y.M."/>
            <person name="Choi J.S."/>
            <person name="Kwon J."/>
            <person name="Seong C.N."/>
        </authorList>
    </citation>
    <scope>NUCLEOTIDE SEQUENCE [LARGE SCALE GENOMIC DNA]</scope>
    <source>
        <strain evidence="13 14">04SU4-P</strain>
    </source>
</reference>
<evidence type="ECO:0000256" key="4">
    <source>
        <dbReference type="ARBA" id="ARBA00022630"/>
    </source>
</evidence>
<dbReference type="PANTHER" id="PTHR30040">
    <property type="entry name" value="THIAMINE BIOSYNTHESIS LIPOPROTEIN APBE"/>
    <property type="match status" value="1"/>
</dbReference>
<gene>
    <name evidence="13" type="ORF">SMD31_14810</name>
</gene>
<evidence type="ECO:0000256" key="6">
    <source>
        <dbReference type="ARBA" id="ARBA00022723"/>
    </source>
</evidence>
<keyword evidence="14" id="KW-1185">Reference proteome</keyword>
<evidence type="ECO:0000256" key="1">
    <source>
        <dbReference type="ARBA" id="ARBA00001946"/>
    </source>
</evidence>
<keyword evidence="12" id="KW-0732">Signal</keyword>
<comment type="catalytic activity">
    <reaction evidence="10 11">
        <text>L-threonyl-[protein] + FAD = FMN-L-threonyl-[protein] + AMP + H(+)</text>
        <dbReference type="Rhea" id="RHEA:36847"/>
        <dbReference type="Rhea" id="RHEA-COMP:11060"/>
        <dbReference type="Rhea" id="RHEA-COMP:11061"/>
        <dbReference type="ChEBI" id="CHEBI:15378"/>
        <dbReference type="ChEBI" id="CHEBI:30013"/>
        <dbReference type="ChEBI" id="CHEBI:57692"/>
        <dbReference type="ChEBI" id="CHEBI:74257"/>
        <dbReference type="ChEBI" id="CHEBI:456215"/>
        <dbReference type="EC" id="2.7.1.180"/>
    </reaction>
</comment>
<evidence type="ECO:0000256" key="5">
    <source>
        <dbReference type="ARBA" id="ARBA00022679"/>
    </source>
</evidence>
<evidence type="ECO:0000256" key="12">
    <source>
        <dbReference type="SAM" id="SignalP"/>
    </source>
</evidence>
<comment type="caution">
    <text evidence="13">The sequence shown here is derived from an EMBL/GenBank/DDBJ whole genome shotgun (WGS) entry which is preliminary data.</text>
</comment>
<keyword evidence="5 11" id="KW-0808">Transferase</keyword>
<evidence type="ECO:0000313" key="13">
    <source>
        <dbReference type="EMBL" id="MDY0873210.1"/>
    </source>
</evidence>
<dbReference type="RefSeq" id="WP_320501672.1">
    <property type="nucleotide sequence ID" value="NZ_JAXCLX010000002.1"/>
</dbReference>
<dbReference type="Pfam" id="PF02424">
    <property type="entry name" value="ApbE"/>
    <property type="match status" value="1"/>
</dbReference>
<dbReference type="PANTHER" id="PTHR30040:SF2">
    <property type="entry name" value="FAD:PROTEIN FMN TRANSFERASE"/>
    <property type="match status" value="1"/>
</dbReference>
<evidence type="ECO:0000256" key="8">
    <source>
        <dbReference type="ARBA" id="ARBA00022842"/>
    </source>
</evidence>
<evidence type="ECO:0000256" key="7">
    <source>
        <dbReference type="ARBA" id="ARBA00022827"/>
    </source>
</evidence>
<evidence type="ECO:0000256" key="9">
    <source>
        <dbReference type="ARBA" id="ARBA00031306"/>
    </source>
</evidence>
<dbReference type="Proteomes" id="UP001271769">
    <property type="component" value="Unassembled WGS sequence"/>
</dbReference>
<sequence length="330" mass="35566">MSTPRTYSRRRVLSILAAATILPLGKAQARVPNMQPYRWQGLALGAEADLTLYAETESVAMEAIAASLAEIDRLERIFSLHRPDSAISQLNRVGTLPAPPVEFVELLSLALTLAERTDGRFDPSIQPLWQLYAKAGPAAAELDEGQLKATQALVDWRNVALSPSVVTFGRPGMQLTLNGIAQGYISDRIAILLQGRGFTHALVNLGELQALGSRADGSPWQIGLSAPHDRADLRETELLSSGAMATSAAAGLSFDRTGNYNHIVNARSLQCADPRFSVTVRSQSAAVADGLSTVGTLMLQERDAFTDLLRQFVARAIIIDEQQAPLVRLG</sequence>
<dbReference type="Gene3D" id="3.10.520.10">
    <property type="entry name" value="ApbE-like domains"/>
    <property type="match status" value="1"/>
</dbReference>
<evidence type="ECO:0000256" key="2">
    <source>
        <dbReference type="ARBA" id="ARBA00011955"/>
    </source>
</evidence>
<evidence type="ECO:0000256" key="11">
    <source>
        <dbReference type="PIRNR" id="PIRNR006268"/>
    </source>
</evidence>
<proteinExistence type="inferred from homology"/>
<protein>
    <recommendedName>
        <fullName evidence="3 11">FAD:protein FMN transferase</fullName>
        <ecNumber evidence="2 11">2.7.1.180</ecNumber>
    </recommendedName>
    <alternativeName>
        <fullName evidence="9 11">Flavin transferase</fullName>
    </alternativeName>
</protein>
<feature type="signal peptide" evidence="12">
    <location>
        <begin position="1"/>
        <end position="29"/>
    </location>
</feature>
<dbReference type="InterPro" id="IPR024932">
    <property type="entry name" value="ApbE"/>
</dbReference>
<keyword evidence="8 11" id="KW-0460">Magnesium</keyword>
<evidence type="ECO:0000256" key="10">
    <source>
        <dbReference type="ARBA" id="ARBA00048540"/>
    </source>
</evidence>